<dbReference type="InterPro" id="IPR038765">
    <property type="entry name" value="Papain-like_cys_pep_sf"/>
</dbReference>
<organism evidence="3">
    <name type="scientific">anaerobic digester metagenome</name>
    <dbReference type="NCBI Taxonomy" id="1263854"/>
    <lineage>
        <taxon>unclassified sequences</taxon>
        <taxon>metagenomes</taxon>
        <taxon>ecological metagenomes</taxon>
    </lineage>
</organism>
<proteinExistence type="predicted"/>
<dbReference type="GO" id="GO:0003810">
    <property type="term" value="F:protein-glutamine gamma-glutamyltransferase activity"/>
    <property type="evidence" value="ECO:0007669"/>
    <property type="project" value="UniProtKB-EC"/>
</dbReference>
<dbReference type="PANTHER" id="PTHR42736:SF1">
    <property type="entry name" value="PROTEIN-GLUTAMINE GAMMA-GLUTAMYLTRANSFERASE"/>
    <property type="match status" value="1"/>
</dbReference>
<evidence type="ECO:0000313" key="3">
    <source>
        <dbReference type="EMBL" id="VFU19082.1"/>
    </source>
</evidence>
<dbReference type="InterPro" id="IPR021878">
    <property type="entry name" value="TgpA_N"/>
</dbReference>
<sequence length="625" mass="69524">MSSISSTALLTVGTSAAGILCLSLAELLPWTAFALLMAVHVLVLMRFSARLPLSAPLAMIVSVLVMSFEALRIFEQGKDVVLFALRDLIVFFAMLRLILPKTSRELYQIAGIAITECTLATIVTESMLFLAGLLLLAALVPMLLSKLDESRFGEKARQRIEPMHWAKVLIGIIAIACLLFILIPRPSSTILRQGIISRPQTGFSEEIDLYRTESISTDRSVVMRIIWDQGKAPGRFYLSGARLEKLRWDGFTTEPGPRTGPLTMQESTDRLTIYPTGLACQNVLYPFRLSRISPAACSVQGSNLYWDGETPSVYEVWVHRLGNDDTPGSVQVPDELRDVAELGGRIAGQGTPRRKVRRLTQYLQSHYAYTLEGLAIPRDISPIAWFVFTGRKGNCEHFASALAVMIRGCGIPARVVTGFLVNEFNTSGGYYLVRAENAHAWVEYLDGTWKTVEAVPQDRVSDVRRAHPFDALRFQWIRWVIRYSLDDQVRLMAAIFSPSARAEGRVKPMLAGFACIAALGAVLLLISHLIKQRSAAPYRKVLSAIAKKGLPLDQSAPHETHLAQVRKHWPSLEGAFKAFLDDYLAGRFGGRDIDLAARTKLMIRTVRRSRRPPGRCSGQRPFMGR</sequence>
<keyword evidence="1" id="KW-1133">Transmembrane helix</keyword>
<feature type="transmembrane region" description="Helical" evidence="1">
    <location>
        <begin position="57"/>
        <end position="74"/>
    </location>
</feature>
<dbReference type="SUPFAM" id="SSF54001">
    <property type="entry name" value="Cysteine proteinases"/>
    <property type="match status" value="1"/>
</dbReference>
<reference evidence="3" key="1">
    <citation type="submission" date="2019-03" db="EMBL/GenBank/DDBJ databases">
        <authorList>
            <person name="Hao L."/>
        </authorList>
    </citation>
    <scope>NUCLEOTIDE SEQUENCE</scope>
</reference>
<feature type="transmembrane region" description="Helical" evidence="1">
    <location>
        <begin position="165"/>
        <end position="183"/>
    </location>
</feature>
<accession>A0A485M841</accession>
<dbReference type="EMBL" id="CAADRM010000165">
    <property type="protein sequence ID" value="VFU19082.1"/>
    <property type="molecule type" value="Genomic_DNA"/>
</dbReference>
<dbReference type="InterPro" id="IPR002931">
    <property type="entry name" value="Transglutaminase-like"/>
</dbReference>
<evidence type="ECO:0000256" key="1">
    <source>
        <dbReference type="SAM" id="Phobius"/>
    </source>
</evidence>
<feature type="transmembrane region" description="Helical" evidence="1">
    <location>
        <begin position="27"/>
        <end position="45"/>
    </location>
</feature>
<name>A0A485M841_9ZZZZ</name>
<feature type="transmembrane region" description="Helical" evidence="1">
    <location>
        <begin position="509"/>
        <end position="530"/>
    </location>
</feature>
<keyword evidence="1" id="KW-0812">Transmembrane</keyword>
<keyword evidence="3" id="KW-0808">Transferase</keyword>
<dbReference type="Gene3D" id="3.10.620.30">
    <property type="match status" value="1"/>
</dbReference>
<dbReference type="Pfam" id="PF11992">
    <property type="entry name" value="TgpA_N"/>
    <property type="match status" value="1"/>
</dbReference>
<feature type="domain" description="Transglutaminase-like" evidence="2">
    <location>
        <begin position="387"/>
        <end position="456"/>
    </location>
</feature>
<dbReference type="Pfam" id="PF01841">
    <property type="entry name" value="Transglut_core"/>
    <property type="match status" value="1"/>
</dbReference>
<feature type="transmembrane region" description="Helical" evidence="1">
    <location>
        <begin position="128"/>
        <end position="144"/>
    </location>
</feature>
<dbReference type="EC" id="2.3.2.13" evidence="3"/>
<feature type="transmembrane region" description="Helical" evidence="1">
    <location>
        <begin position="106"/>
        <end position="122"/>
    </location>
</feature>
<feature type="transmembrane region" description="Helical" evidence="1">
    <location>
        <begin position="80"/>
        <end position="99"/>
    </location>
</feature>
<keyword evidence="3" id="KW-0012">Acyltransferase</keyword>
<protein>
    <submittedName>
        <fullName evidence="3">Protein-glutamine gamma-glutamyltransferase</fullName>
        <ecNumber evidence="3">2.3.2.13</ecNumber>
    </submittedName>
</protein>
<dbReference type="InterPro" id="IPR052901">
    <property type="entry name" value="Bact_TGase-like"/>
</dbReference>
<dbReference type="PANTHER" id="PTHR42736">
    <property type="entry name" value="PROTEIN-GLUTAMINE GAMMA-GLUTAMYLTRANSFERASE"/>
    <property type="match status" value="1"/>
</dbReference>
<keyword evidence="1" id="KW-0472">Membrane</keyword>
<evidence type="ECO:0000259" key="2">
    <source>
        <dbReference type="SMART" id="SM00460"/>
    </source>
</evidence>
<dbReference type="AlphaFoldDB" id="A0A485M841"/>
<dbReference type="SMART" id="SM00460">
    <property type="entry name" value="TGc"/>
    <property type="match status" value="1"/>
</dbReference>
<gene>
    <name evidence="3" type="primary">tgpA</name>
    <name evidence="3" type="ORF">SCFA_960015</name>
</gene>